<feature type="domain" description="ATP-grasp" evidence="8">
    <location>
        <begin position="121"/>
        <end position="318"/>
    </location>
</feature>
<dbReference type="Gene3D" id="3.30.470.20">
    <property type="entry name" value="ATP-grasp fold, B domain"/>
    <property type="match status" value="2"/>
</dbReference>
<dbReference type="InParanoid" id="D4H132"/>
<dbReference type="OrthoDB" id="9807469at2"/>
<dbReference type="InterPro" id="IPR011054">
    <property type="entry name" value="Rudment_hybrid_motif"/>
</dbReference>
<dbReference type="STRING" id="522772.Dacet_1932"/>
<evidence type="ECO:0000256" key="2">
    <source>
        <dbReference type="ARBA" id="ARBA00022723"/>
    </source>
</evidence>
<evidence type="ECO:0000259" key="9">
    <source>
        <dbReference type="PROSITE" id="PS50979"/>
    </source>
</evidence>
<dbReference type="PROSITE" id="PS00867">
    <property type="entry name" value="CPSASE_2"/>
    <property type="match status" value="1"/>
</dbReference>
<accession>D4H132</accession>
<dbReference type="PANTHER" id="PTHR18866:SF33">
    <property type="entry name" value="METHYLCROTONOYL-COA CARBOXYLASE SUBUNIT ALPHA, MITOCHONDRIAL-RELATED"/>
    <property type="match status" value="1"/>
</dbReference>
<dbReference type="FunFam" id="3.30.470.20:FF:000028">
    <property type="entry name" value="Methylcrotonoyl-CoA carboxylase subunit alpha, mitochondrial"/>
    <property type="match status" value="1"/>
</dbReference>
<keyword evidence="6" id="KW-0092">Biotin</keyword>
<sequence length="508" mass="56407">MADITKILVANRGEIAIRVFRTCRKMGIETIAVYTHADRLAPHVRYADYAYCISESPDDTSYLKQDRIIELAKKLGAAIHPGYGFYAENADFVKSCEDNGVTFIGPKAEHIILMGSKTGARKAMIEAGVPVVPGTKDAITDVAEAKKVALEVGYPIMLKAVHGGGGKGMRLVNDESEFDSAYRTASSEAQNAFGNGDMYIEKFIIEPHHVEIQVLGDSHGNGIHLFERECSIQRRHQKVIEEAPSPFINDDTRAKMYDVAVKAVKAIGYESAGTLEFIVGADQNFYFLEMNTRLQVEHPVTELITRVDIVHQMITIAEGKPLPIKQEEVEKYGHAIECRIYAEDPLNNFAPSPGLITVYESPEGPNVRVDSGAYAGFEVPLYYDPMIAKVCAIGQTRERAITSMKRILSEYKICGIRTSIPFHKRVLENETFLAGNYDTAFIDTKFDMEDMKRKRNEDVDVPIIAASIKQLLSEKIAAARSVTRRDVGESNWKRFGRLTSLGNKLGGA</sequence>
<evidence type="ECO:0000256" key="5">
    <source>
        <dbReference type="ARBA" id="ARBA00022842"/>
    </source>
</evidence>
<dbReference type="NCBIfam" id="NF006367">
    <property type="entry name" value="PRK08591.1"/>
    <property type="match status" value="1"/>
</dbReference>
<evidence type="ECO:0000256" key="1">
    <source>
        <dbReference type="ARBA" id="ARBA00022598"/>
    </source>
</evidence>
<keyword evidence="2" id="KW-0479">Metal-binding</keyword>
<dbReference type="Pfam" id="PF02785">
    <property type="entry name" value="Biotin_carb_C"/>
    <property type="match status" value="1"/>
</dbReference>
<dbReference type="HOGENOM" id="CLU_000395_3_2_0"/>
<dbReference type="Pfam" id="PF00289">
    <property type="entry name" value="Biotin_carb_N"/>
    <property type="match status" value="1"/>
</dbReference>
<evidence type="ECO:0000256" key="6">
    <source>
        <dbReference type="ARBA" id="ARBA00023267"/>
    </source>
</evidence>
<dbReference type="GO" id="GO:0046872">
    <property type="term" value="F:metal ion binding"/>
    <property type="evidence" value="ECO:0007669"/>
    <property type="project" value="UniProtKB-KW"/>
</dbReference>
<evidence type="ECO:0000313" key="10">
    <source>
        <dbReference type="EMBL" id="ADD68695.1"/>
    </source>
</evidence>
<dbReference type="FunFam" id="3.30.1490.20:FF:000018">
    <property type="entry name" value="Biotin carboxylase"/>
    <property type="match status" value="1"/>
</dbReference>
<name>D4H132_DENA2</name>
<organism evidence="10 11">
    <name type="scientific">Denitrovibrio acetiphilus (strain DSM 12809 / NBRC 114555 / N2460)</name>
    <dbReference type="NCBI Taxonomy" id="522772"/>
    <lineage>
        <taxon>Bacteria</taxon>
        <taxon>Pseudomonadati</taxon>
        <taxon>Deferribacterota</taxon>
        <taxon>Deferribacteres</taxon>
        <taxon>Deferribacterales</taxon>
        <taxon>Geovibrionaceae</taxon>
        <taxon>Denitrovibrio</taxon>
    </lineage>
</organism>
<dbReference type="GO" id="GO:0005524">
    <property type="term" value="F:ATP binding"/>
    <property type="evidence" value="ECO:0007669"/>
    <property type="project" value="UniProtKB-UniRule"/>
</dbReference>
<protein>
    <submittedName>
        <fullName evidence="10">Carbamoyl-phosphate synthase L chain ATP-binding protein</fullName>
    </submittedName>
</protein>
<dbReference type="eggNOG" id="COG0439">
    <property type="taxonomic scope" value="Bacteria"/>
</dbReference>
<reference evidence="10 11" key="1">
    <citation type="journal article" date="2010" name="Stand. Genomic Sci.">
        <title>Complete genome sequence of Denitrovibrio acetiphilus type strain (N2460).</title>
        <authorList>
            <person name="Kiss H."/>
            <person name="Lang E."/>
            <person name="Lapidus A."/>
            <person name="Copeland A."/>
            <person name="Nolan M."/>
            <person name="Glavina Del Rio T."/>
            <person name="Chen F."/>
            <person name="Lucas S."/>
            <person name="Tice H."/>
            <person name="Cheng J.F."/>
            <person name="Han C."/>
            <person name="Goodwin L."/>
            <person name="Pitluck S."/>
            <person name="Liolios K."/>
            <person name="Pati A."/>
            <person name="Ivanova N."/>
            <person name="Mavromatis K."/>
            <person name="Chen A."/>
            <person name="Palaniappan K."/>
            <person name="Land M."/>
            <person name="Hauser L."/>
            <person name="Chang Y.J."/>
            <person name="Jeffries C.D."/>
            <person name="Detter J.C."/>
            <person name="Brettin T."/>
            <person name="Spring S."/>
            <person name="Rohde M."/>
            <person name="Goker M."/>
            <person name="Woyke T."/>
            <person name="Bristow J."/>
            <person name="Eisen J.A."/>
            <person name="Markowitz V."/>
            <person name="Hugenholtz P."/>
            <person name="Kyrpides N.C."/>
            <person name="Klenk H.P."/>
        </authorList>
    </citation>
    <scope>NUCLEOTIDE SEQUENCE [LARGE SCALE GENOMIC DNA]</scope>
    <source>
        <strain evidence="11">DSM 12809 / NBRC 114555 / N2460</strain>
    </source>
</reference>
<dbReference type="FunFam" id="3.40.50.20:FF:000010">
    <property type="entry name" value="Propionyl-CoA carboxylase subunit alpha"/>
    <property type="match status" value="1"/>
</dbReference>
<dbReference type="EMBL" id="CP001968">
    <property type="protein sequence ID" value="ADD68695.1"/>
    <property type="molecule type" value="Genomic_DNA"/>
</dbReference>
<evidence type="ECO:0000256" key="3">
    <source>
        <dbReference type="ARBA" id="ARBA00022741"/>
    </source>
</evidence>
<dbReference type="PANTHER" id="PTHR18866">
    <property type="entry name" value="CARBOXYLASE:PYRUVATE/ACETYL-COA/PROPIONYL-COA CARBOXYLASE"/>
    <property type="match status" value="1"/>
</dbReference>
<dbReference type="InterPro" id="IPR005479">
    <property type="entry name" value="CPAse_ATP-bd"/>
</dbReference>
<dbReference type="InterPro" id="IPR011764">
    <property type="entry name" value="Biotin_carboxylation_dom"/>
</dbReference>
<gene>
    <name evidence="10" type="ordered locus">Dacet_1932</name>
</gene>
<dbReference type="SUPFAM" id="SSF51246">
    <property type="entry name" value="Rudiment single hybrid motif"/>
    <property type="match status" value="1"/>
</dbReference>
<proteinExistence type="predicted"/>
<feature type="domain" description="Biotin carboxylation" evidence="9">
    <location>
        <begin position="3"/>
        <end position="447"/>
    </location>
</feature>
<evidence type="ECO:0000313" key="11">
    <source>
        <dbReference type="Proteomes" id="UP000002012"/>
    </source>
</evidence>
<dbReference type="SMART" id="SM00878">
    <property type="entry name" value="Biotin_carb_C"/>
    <property type="match status" value="1"/>
</dbReference>
<dbReference type="InterPro" id="IPR005481">
    <property type="entry name" value="BC-like_N"/>
</dbReference>
<dbReference type="PROSITE" id="PS50979">
    <property type="entry name" value="BC"/>
    <property type="match status" value="1"/>
</dbReference>
<dbReference type="RefSeq" id="WP_013011205.1">
    <property type="nucleotide sequence ID" value="NC_013943.1"/>
</dbReference>
<dbReference type="AlphaFoldDB" id="D4H132"/>
<dbReference type="Proteomes" id="UP000002012">
    <property type="component" value="Chromosome"/>
</dbReference>
<dbReference type="SUPFAM" id="SSF56059">
    <property type="entry name" value="Glutathione synthetase ATP-binding domain-like"/>
    <property type="match status" value="1"/>
</dbReference>
<dbReference type="PROSITE" id="PS50975">
    <property type="entry name" value="ATP_GRASP"/>
    <property type="match status" value="1"/>
</dbReference>
<keyword evidence="11" id="KW-1185">Reference proteome</keyword>
<evidence type="ECO:0000256" key="4">
    <source>
        <dbReference type="ARBA" id="ARBA00022840"/>
    </source>
</evidence>
<dbReference type="GO" id="GO:0016874">
    <property type="term" value="F:ligase activity"/>
    <property type="evidence" value="ECO:0007669"/>
    <property type="project" value="UniProtKB-KW"/>
</dbReference>
<dbReference type="PaxDb" id="522772-Dacet_1932"/>
<dbReference type="InterPro" id="IPR005482">
    <property type="entry name" value="Biotin_COase_C"/>
</dbReference>
<keyword evidence="3 7" id="KW-0547">Nucleotide-binding</keyword>
<dbReference type="InterPro" id="IPR016185">
    <property type="entry name" value="PreATP-grasp_dom_sf"/>
</dbReference>
<dbReference type="KEGG" id="dap:Dacet_1932"/>
<dbReference type="InterPro" id="IPR011761">
    <property type="entry name" value="ATP-grasp"/>
</dbReference>
<keyword evidence="4 7" id="KW-0067">ATP-binding</keyword>
<dbReference type="SUPFAM" id="SSF52440">
    <property type="entry name" value="PreATP-grasp domain"/>
    <property type="match status" value="1"/>
</dbReference>
<dbReference type="InterPro" id="IPR050856">
    <property type="entry name" value="Biotin_carboxylase_complex"/>
</dbReference>
<evidence type="ECO:0000256" key="7">
    <source>
        <dbReference type="PROSITE-ProRule" id="PRU00409"/>
    </source>
</evidence>
<evidence type="ECO:0000259" key="8">
    <source>
        <dbReference type="PROSITE" id="PS50975"/>
    </source>
</evidence>
<keyword evidence="5" id="KW-0460">Magnesium</keyword>
<dbReference type="Pfam" id="PF02786">
    <property type="entry name" value="CPSase_L_D2"/>
    <property type="match status" value="1"/>
</dbReference>
<dbReference type="Gene3D" id="3.30.1490.20">
    <property type="entry name" value="ATP-grasp fold, A domain"/>
    <property type="match status" value="1"/>
</dbReference>
<dbReference type="InterPro" id="IPR013815">
    <property type="entry name" value="ATP_grasp_subdomain_1"/>
</dbReference>
<keyword evidence="1" id="KW-0436">Ligase</keyword>